<keyword evidence="8" id="KW-0251">Elongation factor</keyword>
<feature type="domain" description="Tr-type G" evidence="13">
    <location>
        <begin position="46"/>
        <end position="242"/>
    </location>
</feature>
<evidence type="ECO:0000256" key="1">
    <source>
        <dbReference type="ARBA" id="ARBA00004496"/>
    </source>
</evidence>
<dbReference type="GO" id="GO:0003924">
    <property type="term" value="F:GTPase activity"/>
    <property type="evidence" value="ECO:0007669"/>
    <property type="project" value="InterPro"/>
</dbReference>
<dbReference type="GO" id="GO:0003746">
    <property type="term" value="F:translation elongation factor activity"/>
    <property type="evidence" value="ECO:0007669"/>
    <property type="project" value="UniProtKB-KW"/>
</dbReference>
<dbReference type="InterPro" id="IPR027417">
    <property type="entry name" value="P-loop_NTPase"/>
</dbReference>
<dbReference type="PRINTS" id="PR00315">
    <property type="entry name" value="ELONGATNFCT"/>
</dbReference>
<comment type="subcellular location">
    <subcellularLocation>
        <location evidence="1">Cytoplasm</location>
    </subcellularLocation>
</comment>
<evidence type="ECO:0000256" key="6">
    <source>
        <dbReference type="ARBA" id="ARBA00022723"/>
    </source>
</evidence>
<gene>
    <name evidence="15" type="primary">LOC105362705</name>
</gene>
<dbReference type="Pfam" id="PF00009">
    <property type="entry name" value="GTP_EFTU"/>
    <property type="match status" value="1"/>
</dbReference>
<dbReference type="GeneID" id="105362705"/>
<dbReference type="InterPro" id="IPR009000">
    <property type="entry name" value="Transl_B-barrel_sf"/>
</dbReference>
<organism evidence="14 15">
    <name type="scientific">Ceratosolen solmsi marchali</name>
    <dbReference type="NCBI Taxonomy" id="326594"/>
    <lineage>
        <taxon>Eukaryota</taxon>
        <taxon>Metazoa</taxon>
        <taxon>Ecdysozoa</taxon>
        <taxon>Arthropoda</taxon>
        <taxon>Hexapoda</taxon>
        <taxon>Insecta</taxon>
        <taxon>Pterygota</taxon>
        <taxon>Neoptera</taxon>
        <taxon>Endopterygota</taxon>
        <taxon>Hymenoptera</taxon>
        <taxon>Apocrita</taxon>
        <taxon>Proctotrupomorpha</taxon>
        <taxon>Chalcidoidea</taxon>
        <taxon>Agaonidae</taxon>
        <taxon>Agaoninae</taxon>
        <taxon>Ceratosolen</taxon>
    </lineage>
</organism>
<dbReference type="InterPro" id="IPR005225">
    <property type="entry name" value="Small_GTP-bd"/>
</dbReference>
<dbReference type="Pfam" id="PF03143">
    <property type="entry name" value="GTP_EFTU_D3"/>
    <property type="match status" value="1"/>
</dbReference>
<sequence>MLSLKITVPLNYLRLRKLYFMHKCINSLQRLSVNYVNHCFYSQEIKDVCNVGTIGHVDHGKTTLTAAITKYLSDKYKNCKYMSYSEIDSAPQEKTRGITINIAHVTYQTEKRRYAHVDCPGHMDFIKNMISGTSQMDGAILIVAADDGIMPQTVEHVILAKQIGIEKIVVFINKADLVDEETLYLVEIEIIELLEKNGFNITQIPIIKGSALLALNENTSEYGMPCIQALTDAIDKHIPTPQRDFQSPFLLPISNFFNLPGRGTIAIGTIQRGIIKKGMEAKLVGYDSSIKTFVNDIQIFKESKSEAAAGENVGVLLRGVKMSSIRRGMWICGKNSEKFSNHYESQIYLLEPSEGGRHKPLPQFGSCLMLYSSTWNIYTRLDILLPEGTKMLMPGEQACARLIMRDRMPMLLHQNFTIRDLKRTIGSGKISKICEPLEFNKKKMNNINLSLAAV</sequence>
<dbReference type="InterPro" id="IPR004160">
    <property type="entry name" value="Transl_elong_EFTu/EF1A_C"/>
</dbReference>
<dbReference type="PROSITE" id="PS00301">
    <property type="entry name" value="G_TR_1"/>
    <property type="match status" value="1"/>
</dbReference>
<dbReference type="Gene3D" id="3.40.50.300">
    <property type="entry name" value="P-loop containing nucleotide triphosphate hydrolases"/>
    <property type="match status" value="1"/>
</dbReference>
<dbReference type="PANTHER" id="PTHR43721:SF2">
    <property type="entry name" value="ELONGATION FACTOR TU, MITOCHONDRIAL"/>
    <property type="match status" value="1"/>
</dbReference>
<dbReference type="EC" id="3.6.5.3" evidence="4"/>
<evidence type="ECO:0000256" key="3">
    <source>
        <dbReference type="ARBA" id="ARBA00011245"/>
    </source>
</evidence>
<keyword evidence="11" id="KW-0648">Protein biosynthesis</keyword>
<evidence type="ECO:0000313" key="15">
    <source>
        <dbReference type="RefSeq" id="XP_011498492.1"/>
    </source>
</evidence>
<comment type="similarity">
    <text evidence="2">Belongs to the TRAFAC class translation factor GTPase superfamily. Classic translation factor GTPase family. EF-Tu/EF-1A subfamily.</text>
</comment>
<dbReference type="PROSITE" id="PS51722">
    <property type="entry name" value="G_TR_2"/>
    <property type="match status" value="1"/>
</dbReference>
<evidence type="ECO:0000259" key="13">
    <source>
        <dbReference type="PROSITE" id="PS51722"/>
    </source>
</evidence>
<dbReference type="SUPFAM" id="SSF50447">
    <property type="entry name" value="Translation proteins"/>
    <property type="match status" value="1"/>
</dbReference>
<protein>
    <recommendedName>
        <fullName evidence="4">protein-synthesizing GTPase</fullName>
        <ecNumber evidence="4">3.6.5.3</ecNumber>
    </recommendedName>
</protein>
<dbReference type="FunFam" id="3.40.50.300:FF:000576">
    <property type="entry name" value="Elongation factor Tu"/>
    <property type="match status" value="1"/>
</dbReference>
<keyword evidence="5" id="KW-0963">Cytoplasm</keyword>
<evidence type="ECO:0000256" key="8">
    <source>
        <dbReference type="ARBA" id="ARBA00022768"/>
    </source>
</evidence>
<dbReference type="GO" id="GO:0005525">
    <property type="term" value="F:GTP binding"/>
    <property type="evidence" value="ECO:0007669"/>
    <property type="project" value="UniProtKB-KW"/>
</dbReference>
<dbReference type="InterPro" id="IPR050055">
    <property type="entry name" value="EF-Tu_GTPase"/>
</dbReference>
<comment type="subunit">
    <text evidence="3">Monomer.</text>
</comment>
<keyword evidence="6" id="KW-0479">Metal-binding</keyword>
<dbReference type="PANTHER" id="PTHR43721">
    <property type="entry name" value="ELONGATION FACTOR TU-RELATED"/>
    <property type="match status" value="1"/>
</dbReference>
<dbReference type="InterPro" id="IPR041709">
    <property type="entry name" value="EF-Tu_GTP-bd"/>
</dbReference>
<evidence type="ECO:0000313" key="14">
    <source>
        <dbReference type="Proteomes" id="UP000695007"/>
    </source>
</evidence>
<dbReference type="FunFam" id="2.40.30.10:FF:000085">
    <property type="entry name" value="Elongation factor Tu"/>
    <property type="match status" value="1"/>
</dbReference>
<keyword evidence="12" id="KW-0342">GTP-binding</keyword>
<evidence type="ECO:0000256" key="4">
    <source>
        <dbReference type="ARBA" id="ARBA00011986"/>
    </source>
</evidence>
<dbReference type="SUPFAM" id="SSF52540">
    <property type="entry name" value="P-loop containing nucleoside triphosphate hydrolases"/>
    <property type="match status" value="1"/>
</dbReference>
<accession>A0AAJ6YI49</accession>
<dbReference type="CDD" id="cd01884">
    <property type="entry name" value="EF_Tu"/>
    <property type="match status" value="1"/>
</dbReference>
<dbReference type="InterPro" id="IPR009001">
    <property type="entry name" value="Transl_elong_EF1A/Init_IF2_C"/>
</dbReference>
<evidence type="ECO:0000256" key="5">
    <source>
        <dbReference type="ARBA" id="ARBA00022490"/>
    </source>
</evidence>
<keyword evidence="14" id="KW-1185">Reference proteome</keyword>
<evidence type="ECO:0000256" key="9">
    <source>
        <dbReference type="ARBA" id="ARBA00022801"/>
    </source>
</evidence>
<dbReference type="NCBIfam" id="TIGR00231">
    <property type="entry name" value="small_GTP"/>
    <property type="match status" value="1"/>
</dbReference>
<dbReference type="InterPro" id="IPR031157">
    <property type="entry name" value="G_TR_CS"/>
</dbReference>
<name>A0AAJ6YI49_9HYME</name>
<evidence type="ECO:0000256" key="12">
    <source>
        <dbReference type="ARBA" id="ARBA00023134"/>
    </source>
</evidence>
<dbReference type="SUPFAM" id="SSF50465">
    <property type="entry name" value="EF-Tu/eEF-1alpha/eIF2-gamma C-terminal domain"/>
    <property type="match status" value="1"/>
</dbReference>
<reference evidence="15" key="1">
    <citation type="submission" date="2025-08" db="UniProtKB">
        <authorList>
            <consortium name="RefSeq"/>
        </authorList>
    </citation>
    <scope>IDENTIFICATION</scope>
</reference>
<dbReference type="GO" id="GO:0070125">
    <property type="term" value="P:mitochondrial translational elongation"/>
    <property type="evidence" value="ECO:0007669"/>
    <property type="project" value="TreeGrafter"/>
</dbReference>
<dbReference type="KEGG" id="csol:105362705"/>
<dbReference type="InterPro" id="IPR000795">
    <property type="entry name" value="T_Tr_GTP-bd_dom"/>
</dbReference>
<keyword evidence="10" id="KW-0460">Magnesium</keyword>
<dbReference type="Gene3D" id="2.40.30.10">
    <property type="entry name" value="Translation factors"/>
    <property type="match status" value="2"/>
</dbReference>
<proteinExistence type="inferred from homology"/>
<dbReference type="AlphaFoldDB" id="A0AAJ6YI49"/>
<evidence type="ECO:0000256" key="2">
    <source>
        <dbReference type="ARBA" id="ARBA00007249"/>
    </source>
</evidence>
<dbReference type="InterPro" id="IPR004161">
    <property type="entry name" value="EFTu-like_2"/>
</dbReference>
<dbReference type="GO" id="GO:0005739">
    <property type="term" value="C:mitochondrion"/>
    <property type="evidence" value="ECO:0007669"/>
    <property type="project" value="TreeGrafter"/>
</dbReference>
<evidence type="ECO:0000256" key="11">
    <source>
        <dbReference type="ARBA" id="ARBA00022917"/>
    </source>
</evidence>
<dbReference type="Proteomes" id="UP000695007">
    <property type="component" value="Unplaced"/>
</dbReference>
<keyword evidence="9" id="KW-0378">Hydrolase</keyword>
<dbReference type="Pfam" id="PF03144">
    <property type="entry name" value="GTP_EFTU_D2"/>
    <property type="match status" value="1"/>
</dbReference>
<evidence type="ECO:0000256" key="7">
    <source>
        <dbReference type="ARBA" id="ARBA00022741"/>
    </source>
</evidence>
<dbReference type="GO" id="GO:0046872">
    <property type="term" value="F:metal ion binding"/>
    <property type="evidence" value="ECO:0007669"/>
    <property type="project" value="UniProtKB-KW"/>
</dbReference>
<evidence type="ECO:0000256" key="10">
    <source>
        <dbReference type="ARBA" id="ARBA00022842"/>
    </source>
</evidence>
<keyword evidence="7" id="KW-0547">Nucleotide-binding</keyword>
<dbReference type="RefSeq" id="XP_011498492.1">
    <property type="nucleotide sequence ID" value="XM_011500190.1"/>
</dbReference>